<dbReference type="AlphaFoldDB" id="A0AAJ0MN26"/>
<dbReference type="PANTHER" id="PTHR13477">
    <property type="entry name" value="MITOCHONDRIAL 39S RIBOSOMAL PROTEIN L49"/>
    <property type="match status" value="1"/>
</dbReference>
<evidence type="ECO:0000256" key="2">
    <source>
        <dbReference type="ARBA" id="ARBA00005677"/>
    </source>
</evidence>
<dbReference type="GO" id="GO:0006412">
    <property type="term" value="P:translation"/>
    <property type="evidence" value="ECO:0007669"/>
    <property type="project" value="InterPro"/>
</dbReference>
<accession>A0AAJ0MN26</accession>
<sequence length="163" mass="17795">MFRSTFLGLSRAIAQPATPLTVRAAFQSRFYSAAAAASQPTTTATITTPSQQQQQPTTQPTTPIQTQTGAAPTESTKPVAKPYLVGRAWTQRLPVYHLAKRGGNKKLTQIKKVQGDGQALRKDLAQFLGLEVKEVRVKVPTGHLEVDGHRREEIVKFLDGLGF</sequence>
<dbReference type="GO" id="GO:0005762">
    <property type="term" value="C:mitochondrial large ribosomal subunit"/>
    <property type="evidence" value="ECO:0007669"/>
    <property type="project" value="TreeGrafter"/>
</dbReference>
<evidence type="ECO:0000256" key="1">
    <source>
        <dbReference type="ARBA" id="ARBA00004173"/>
    </source>
</evidence>
<dbReference type="PANTHER" id="PTHR13477:SF0">
    <property type="entry name" value="LARGE RIBOSOMAL SUBUNIT PROTEIN ML49"/>
    <property type="match status" value="1"/>
</dbReference>
<evidence type="ECO:0000256" key="4">
    <source>
        <dbReference type="ARBA" id="ARBA00023128"/>
    </source>
</evidence>
<keyword evidence="9" id="KW-1185">Reference proteome</keyword>
<gene>
    <name evidence="8" type="ORF">B0T23DRAFT_237485</name>
</gene>
<evidence type="ECO:0000256" key="5">
    <source>
        <dbReference type="ARBA" id="ARBA00023274"/>
    </source>
</evidence>
<comment type="similarity">
    <text evidence="2">Belongs to the mitochondrion-specific ribosomal protein mL49 family.</text>
</comment>
<keyword evidence="3 8" id="KW-0689">Ribosomal protein</keyword>
<dbReference type="GO" id="GO:0003735">
    <property type="term" value="F:structural constituent of ribosome"/>
    <property type="evidence" value="ECO:0007669"/>
    <property type="project" value="InterPro"/>
</dbReference>
<dbReference type="EMBL" id="JAULSX010000008">
    <property type="protein sequence ID" value="KAK3486950.1"/>
    <property type="molecule type" value="Genomic_DNA"/>
</dbReference>
<dbReference type="RefSeq" id="XP_062689507.1">
    <property type="nucleotide sequence ID" value="XM_062833984.1"/>
</dbReference>
<comment type="subcellular location">
    <subcellularLocation>
        <location evidence="1">Mitochondrion</location>
    </subcellularLocation>
</comment>
<organism evidence="8 9">
    <name type="scientific">Neurospora hispaniola</name>
    <dbReference type="NCBI Taxonomy" id="588809"/>
    <lineage>
        <taxon>Eukaryota</taxon>
        <taxon>Fungi</taxon>
        <taxon>Dikarya</taxon>
        <taxon>Ascomycota</taxon>
        <taxon>Pezizomycotina</taxon>
        <taxon>Sordariomycetes</taxon>
        <taxon>Sordariomycetidae</taxon>
        <taxon>Sordariales</taxon>
        <taxon>Sordariaceae</taxon>
        <taxon>Neurospora</taxon>
    </lineage>
</organism>
<feature type="region of interest" description="Disordered" evidence="7">
    <location>
        <begin position="42"/>
        <end position="77"/>
    </location>
</feature>
<evidence type="ECO:0000313" key="9">
    <source>
        <dbReference type="Proteomes" id="UP001285908"/>
    </source>
</evidence>
<dbReference type="GeneID" id="87871606"/>
<keyword evidence="5" id="KW-0687">Ribonucleoprotein</keyword>
<dbReference type="Gene3D" id="3.30.780.10">
    <property type="entry name" value="SUI1-like domain"/>
    <property type="match status" value="1"/>
</dbReference>
<keyword evidence="4" id="KW-0496">Mitochondrion</keyword>
<evidence type="ECO:0000256" key="6">
    <source>
        <dbReference type="ARBA" id="ARBA00035191"/>
    </source>
</evidence>
<evidence type="ECO:0000256" key="7">
    <source>
        <dbReference type="SAM" id="MobiDB-lite"/>
    </source>
</evidence>
<evidence type="ECO:0000313" key="8">
    <source>
        <dbReference type="EMBL" id="KAK3486950.1"/>
    </source>
</evidence>
<feature type="compositionally biased region" description="Low complexity" evidence="7">
    <location>
        <begin position="42"/>
        <end position="73"/>
    </location>
</feature>
<evidence type="ECO:0000256" key="3">
    <source>
        <dbReference type="ARBA" id="ARBA00022980"/>
    </source>
</evidence>
<dbReference type="Proteomes" id="UP001285908">
    <property type="component" value="Unassembled WGS sequence"/>
</dbReference>
<dbReference type="Pfam" id="PF05046">
    <property type="entry name" value="Img2"/>
    <property type="match status" value="1"/>
</dbReference>
<protein>
    <recommendedName>
        <fullName evidence="6">Large ribosomal subunit protein mL49</fullName>
    </recommendedName>
</protein>
<name>A0AAJ0MN26_9PEZI</name>
<proteinExistence type="inferred from homology"/>
<dbReference type="InterPro" id="IPR007740">
    <property type="entry name" value="Ribosomal_mL49"/>
</dbReference>
<reference evidence="8 9" key="1">
    <citation type="journal article" date="2023" name="Mol. Phylogenet. Evol.">
        <title>Genome-scale phylogeny and comparative genomics of the fungal order Sordariales.</title>
        <authorList>
            <person name="Hensen N."/>
            <person name="Bonometti L."/>
            <person name="Westerberg I."/>
            <person name="Brannstrom I.O."/>
            <person name="Guillou S."/>
            <person name="Cros-Aarteil S."/>
            <person name="Calhoun S."/>
            <person name="Haridas S."/>
            <person name="Kuo A."/>
            <person name="Mondo S."/>
            <person name="Pangilinan J."/>
            <person name="Riley R."/>
            <person name="LaButti K."/>
            <person name="Andreopoulos B."/>
            <person name="Lipzen A."/>
            <person name="Chen C."/>
            <person name="Yan M."/>
            <person name="Daum C."/>
            <person name="Ng V."/>
            <person name="Clum A."/>
            <person name="Steindorff A."/>
            <person name="Ohm R.A."/>
            <person name="Martin F."/>
            <person name="Silar P."/>
            <person name="Natvig D.O."/>
            <person name="Lalanne C."/>
            <person name="Gautier V."/>
            <person name="Ament-Velasquez S.L."/>
            <person name="Kruys A."/>
            <person name="Hutchinson M.I."/>
            <person name="Powell A.J."/>
            <person name="Barry K."/>
            <person name="Miller A.N."/>
            <person name="Grigoriev I.V."/>
            <person name="Debuchy R."/>
            <person name="Gladieux P."/>
            <person name="Hiltunen Thoren M."/>
            <person name="Johannesson H."/>
        </authorList>
    </citation>
    <scope>NUCLEOTIDE SEQUENCE [LARGE SCALE GENOMIC DNA]</scope>
    <source>
        <strain evidence="8 9">FGSC 10403</strain>
    </source>
</reference>
<comment type="caution">
    <text evidence="8">The sequence shown here is derived from an EMBL/GenBank/DDBJ whole genome shotgun (WGS) entry which is preliminary data.</text>
</comment>